<feature type="non-terminal residue" evidence="2">
    <location>
        <position position="168"/>
    </location>
</feature>
<protein>
    <submittedName>
        <fullName evidence="2">Uncharacterized protein</fullName>
    </submittedName>
</protein>
<comment type="caution">
    <text evidence="2">The sequence shown here is derived from an EMBL/GenBank/DDBJ whole genome shotgun (WGS) entry which is preliminary data.</text>
</comment>
<reference evidence="2 3" key="1">
    <citation type="submission" date="2020-04" db="EMBL/GenBank/DDBJ databases">
        <title>Perkinsus olseni comparative genomics.</title>
        <authorList>
            <person name="Bogema D.R."/>
        </authorList>
    </citation>
    <scope>NUCLEOTIDE SEQUENCE [LARGE SCALE GENOMIC DNA]</scope>
    <source>
        <strain evidence="2">ATCC PRA-205</strain>
    </source>
</reference>
<feature type="coiled-coil region" evidence="1">
    <location>
        <begin position="74"/>
        <end position="108"/>
    </location>
</feature>
<name>A0A7J6PB78_PEROL</name>
<accession>A0A7J6PB78</accession>
<dbReference type="AlphaFoldDB" id="A0A7J6PB78"/>
<organism evidence="2 3">
    <name type="scientific">Perkinsus olseni</name>
    <name type="common">Perkinsus atlanticus</name>
    <dbReference type="NCBI Taxonomy" id="32597"/>
    <lineage>
        <taxon>Eukaryota</taxon>
        <taxon>Sar</taxon>
        <taxon>Alveolata</taxon>
        <taxon>Perkinsozoa</taxon>
        <taxon>Perkinsea</taxon>
        <taxon>Perkinsida</taxon>
        <taxon>Perkinsidae</taxon>
        <taxon>Perkinsus</taxon>
    </lineage>
</organism>
<dbReference type="PANTHER" id="PTHR34649:SF1">
    <property type="entry name" value="CILIA- AND FLAGELLA-ASSOCIATED PROTEIN 99"/>
    <property type="match status" value="1"/>
</dbReference>
<evidence type="ECO:0000256" key="1">
    <source>
        <dbReference type="SAM" id="Coils"/>
    </source>
</evidence>
<evidence type="ECO:0000313" key="2">
    <source>
        <dbReference type="EMBL" id="KAF4693137.1"/>
    </source>
</evidence>
<evidence type="ECO:0000313" key="3">
    <source>
        <dbReference type="Proteomes" id="UP000574390"/>
    </source>
</evidence>
<dbReference type="EMBL" id="JABANM010036081">
    <property type="protein sequence ID" value="KAF4693137.1"/>
    <property type="molecule type" value="Genomic_DNA"/>
</dbReference>
<dbReference type="PANTHER" id="PTHR34649">
    <property type="entry name" value="CILIA- AND FLAGELLA-ASSOCIATED PROTEIN 99"/>
    <property type="match status" value="1"/>
</dbReference>
<dbReference type="InterPro" id="IPR039341">
    <property type="entry name" value="CFAP99"/>
</dbReference>
<dbReference type="Proteomes" id="UP000574390">
    <property type="component" value="Unassembled WGS sequence"/>
</dbReference>
<sequence length="168" mass="20672">EYSLLTKKQELEHDILRQYLTELRDASEFHDWQNRMYAQDELDEKLRLERRKLEMHLAREQAAEASKAHHRRNNVLASIQKETVREKLEETEREIEEALERKRDLVSVVQSERDNPREAERRVIESKVMEAERVREEKAKEFERKRLEDEYEMERRRDIIMQIRALER</sequence>
<proteinExistence type="predicted"/>
<feature type="non-terminal residue" evidence="2">
    <location>
        <position position="1"/>
    </location>
</feature>
<keyword evidence="1" id="KW-0175">Coiled coil</keyword>
<gene>
    <name evidence="2" type="ORF">FOZ62_013939</name>
</gene>